<dbReference type="EMBL" id="VCKY01000263">
    <property type="protein sequence ID" value="TMR08916.1"/>
    <property type="molecule type" value="Genomic_DNA"/>
</dbReference>
<evidence type="ECO:0000256" key="2">
    <source>
        <dbReference type="ARBA" id="ARBA00023015"/>
    </source>
</evidence>
<keyword evidence="4" id="KW-0804">Transcription</keyword>
<sequence>MNAKQFTSVWTRDPRKTTSPGRSREEIVKAAIELLDEEGLDGLSMRKLGAKLSAGATSLYWYVANKDELLELAYDEMWGELTVPDPEEVGWREAASVLAYSMRQAMLRHPWSADLLGRLPALGPKALQAADRMRRVFATAGFKGMDVDYATSTVTAYVYGTTLPEVAWNNAMDRHEYDPDEMRTMLRKAARDFPDMLERVNTEMYDDPATVRAVAFDFGLVSVLDGLERRLTT</sequence>
<dbReference type="PRINTS" id="PR00455">
    <property type="entry name" value="HTHTETR"/>
</dbReference>
<dbReference type="InterPro" id="IPR050109">
    <property type="entry name" value="HTH-type_TetR-like_transc_reg"/>
</dbReference>
<evidence type="ECO:0000256" key="6">
    <source>
        <dbReference type="SAM" id="MobiDB-lite"/>
    </source>
</evidence>
<dbReference type="PROSITE" id="PS50977">
    <property type="entry name" value="HTH_TETR_2"/>
    <property type="match status" value="1"/>
</dbReference>
<dbReference type="Proteomes" id="UP000309128">
    <property type="component" value="Unassembled WGS sequence"/>
</dbReference>
<evidence type="ECO:0000313" key="9">
    <source>
        <dbReference type="Proteomes" id="UP000309128"/>
    </source>
</evidence>
<keyword evidence="3 5" id="KW-0238">DNA-binding</keyword>
<feature type="compositionally biased region" description="Polar residues" evidence="6">
    <location>
        <begin position="1"/>
        <end position="10"/>
    </location>
</feature>
<dbReference type="PANTHER" id="PTHR30055">
    <property type="entry name" value="HTH-TYPE TRANSCRIPTIONAL REGULATOR RUTR"/>
    <property type="match status" value="1"/>
</dbReference>
<dbReference type="InterPro" id="IPR009057">
    <property type="entry name" value="Homeodomain-like_sf"/>
</dbReference>
<dbReference type="RefSeq" id="WP_138672884.1">
    <property type="nucleotide sequence ID" value="NZ_VCKY01000263.1"/>
</dbReference>
<dbReference type="InterPro" id="IPR023772">
    <property type="entry name" value="DNA-bd_HTH_TetR-type_CS"/>
</dbReference>
<dbReference type="OrthoDB" id="3818006at2"/>
<dbReference type="SUPFAM" id="SSF48498">
    <property type="entry name" value="Tetracyclin repressor-like, C-terminal domain"/>
    <property type="match status" value="1"/>
</dbReference>
<dbReference type="Pfam" id="PF02909">
    <property type="entry name" value="TetR_C_1"/>
    <property type="match status" value="1"/>
</dbReference>
<feature type="region of interest" description="Disordered" evidence="6">
    <location>
        <begin position="1"/>
        <end position="23"/>
    </location>
</feature>
<dbReference type="GO" id="GO:0046677">
    <property type="term" value="P:response to antibiotic"/>
    <property type="evidence" value="ECO:0007669"/>
    <property type="project" value="InterPro"/>
</dbReference>
<feature type="compositionally biased region" description="Basic and acidic residues" evidence="6">
    <location>
        <begin position="12"/>
        <end position="23"/>
    </location>
</feature>
<dbReference type="GO" id="GO:0045892">
    <property type="term" value="P:negative regulation of DNA-templated transcription"/>
    <property type="evidence" value="ECO:0007669"/>
    <property type="project" value="InterPro"/>
</dbReference>
<evidence type="ECO:0000256" key="5">
    <source>
        <dbReference type="PROSITE-ProRule" id="PRU00335"/>
    </source>
</evidence>
<gene>
    <name evidence="8" type="ORF">ETD86_45710</name>
</gene>
<evidence type="ECO:0000259" key="7">
    <source>
        <dbReference type="PROSITE" id="PS50977"/>
    </source>
</evidence>
<evidence type="ECO:0000313" key="8">
    <source>
        <dbReference type="EMBL" id="TMR08916.1"/>
    </source>
</evidence>
<dbReference type="InterPro" id="IPR003012">
    <property type="entry name" value="Tet_transcr_reg_TetR"/>
</dbReference>
<name>A0A5S4EYW1_9ACTN</name>
<organism evidence="8 9">
    <name type="scientific">Nonomuraea turkmeniaca</name>
    <dbReference type="NCBI Taxonomy" id="103838"/>
    <lineage>
        <taxon>Bacteria</taxon>
        <taxon>Bacillati</taxon>
        <taxon>Actinomycetota</taxon>
        <taxon>Actinomycetes</taxon>
        <taxon>Streptosporangiales</taxon>
        <taxon>Streptosporangiaceae</taxon>
        <taxon>Nonomuraea</taxon>
    </lineage>
</organism>
<dbReference type="Gene3D" id="1.10.357.10">
    <property type="entry name" value="Tetracycline Repressor, domain 2"/>
    <property type="match status" value="1"/>
</dbReference>
<dbReference type="Pfam" id="PF00440">
    <property type="entry name" value="TetR_N"/>
    <property type="match status" value="1"/>
</dbReference>
<dbReference type="PRINTS" id="PR00400">
    <property type="entry name" value="TETREPRESSOR"/>
</dbReference>
<dbReference type="InterPro" id="IPR001647">
    <property type="entry name" value="HTH_TetR"/>
</dbReference>
<dbReference type="PROSITE" id="PS01081">
    <property type="entry name" value="HTH_TETR_1"/>
    <property type="match status" value="1"/>
</dbReference>
<dbReference type="GO" id="GO:0000976">
    <property type="term" value="F:transcription cis-regulatory region binding"/>
    <property type="evidence" value="ECO:0007669"/>
    <property type="project" value="TreeGrafter"/>
</dbReference>
<dbReference type="AlphaFoldDB" id="A0A5S4EYW1"/>
<evidence type="ECO:0000256" key="4">
    <source>
        <dbReference type="ARBA" id="ARBA00023163"/>
    </source>
</evidence>
<reference evidence="8 9" key="1">
    <citation type="submission" date="2019-05" db="EMBL/GenBank/DDBJ databases">
        <title>Draft genome sequence of Nonomuraea turkmeniaca DSM 43926.</title>
        <authorList>
            <person name="Saricaoglu S."/>
            <person name="Isik K."/>
        </authorList>
    </citation>
    <scope>NUCLEOTIDE SEQUENCE [LARGE SCALE GENOMIC DNA]</scope>
    <source>
        <strain evidence="8 9">DSM 43926</strain>
    </source>
</reference>
<dbReference type="Gene3D" id="1.10.10.60">
    <property type="entry name" value="Homeodomain-like"/>
    <property type="match status" value="1"/>
</dbReference>
<comment type="caution">
    <text evidence="8">The sequence shown here is derived from an EMBL/GenBank/DDBJ whole genome shotgun (WGS) entry which is preliminary data.</text>
</comment>
<accession>A0A5S4EYW1</accession>
<dbReference type="InterPro" id="IPR036271">
    <property type="entry name" value="Tet_transcr_reg_TetR-rel_C_sf"/>
</dbReference>
<evidence type="ECO:0000256" key="1">
    <source>
        <dbReference type="ARBA" id="ARBA00022491"/>
    </source>
</evidence>
<keyword evidence="2" id="KW-0805">Transcription regulation</keyword>
<protein>
    <submittedName>
        <fullName evidence="8">TetR family transcriptional regulator</fullName>
    </submittedName>
</protein>
<dbReference type="GO" id="GO:0003700">
    <property type="term" value="F:DNA-binding transcription factor activity"/>
    <property type="evidence" value="ECO:0007669"/>
    <property type="project" value="TreeGrafter"/>
</dbReference>
<feature type="domain" description="HTH tetR-type" evidence="7">
    <location>
        <begin position="21"/>
        <end position="81"/>
    </location>
</feature>
<feature type="DNA-binding region" description="H-T-H motif" evidence="5">
    <location>
        <begin position="44"/>
        <end position="63"/>
    </location>
</feature>
<keyword evidence="1" id="KW-0678">Repressor</keyword>
<dbReference type="InterPro" id="IPR004111">
    <property type="entry name" value="Repressor_TetR_C"/>
</dbReference>
<proteinExistence type="predicted"/>
<dbReference type="SUPFAM" id="SSF46689">
    <property type="entry name" value="Homeodomain-like"/>
    <property type="match status" value="1"/>
</dbReference>
<dbReference type="PANTHER" id="PTHR30055:SF151">
    <property type="entry name" value="TRANSCRIPTIONAL REGULATORY PROTEIN"/>
    <property type="match status" value="1"/>
</dbReference>
<keyword evidence="9" id="KW-1185">Reference proteome</keyword>
<evidence type="ECO:0000256" key="3">
    <source>
        <dbReference type="ARBA" id="ARBA00023125"/>
    </source>
</evidence>